<dbReference type="GO" id="GO:0000287">
    <property type="term" value="F:magnesium ion binding"/>
    <property type="evidence" value="ECO:0007669"/>
    <property type="project" value="InterPro"/>
</dbReference>
<dbReference type="NCBIfam" id="TIGR01509">
    <property type="entry name" value="HAD-SF-IA-v3"/>
    <property type="match status" value="1"/>
</dbReference>
<evidence type="ECO:0000256" key="2">
    <source>
        <dbReference type="ARBA" id="ARBA00022723"/>
    </source>
</evidence>
<dbReference type="CDD" id="cd02598">
    <property type="entry name" value="HAD_BPGM"/>
    <property type="match status" value="1"/>
</dbReference>
<feature type="binding site" evidence="4">
    <location>
        <position position="42"/>
    </location>
    <ligand>
        <name>substrate</name>
    </ligand>
</feature>
<keyword evidence="3 5" id="KW-0460">Magnesium</keyword>
<dbReference type="NCBIfam" id="TIGR02009">
    <property type="entry name" value="PGMB-YQAB-SF"/>
    <property type="match status" value="1"/>
</dbReference>
<keyword evidence="7" id="KW-0413">Isomerase</keyword>
<dbReference type="Pfam" id="PF00702">
    <property type="entry name" value="Hydrolase"/>
    <property type="match status" value="1"/>
</dbReference>
<accession>A0A377DT46</accession>
<evidence type="ECO:0000256" key="3">
    <source>
        <dbReference type="ARBA" id="ARBA00022842"/>
    </source>
</evidence>
<proteinExistence type="inferred from homology"/>
<comment type="similarity">
    <text evidence="1">Belongs to the HAD-like hydrolase superfamily. CbbY/CbbZ/Gph/YieH family.</text>
</comment>
<feature type="binding site" evidence="4">
    <location>
        <position position="16"/>
    </location>
    <ligand>
        <name>substrate</name>
    </ligand>
</feature>
<dbReference type="InterPro" id="IPR036412">
    <property type="entry name" value="HAD-like_sf"/>
</dbReference>
<dbReference type="InterPro" id="IPR023214">
    <property type="entry name" value="HAD_sf"/>
</dbReference>
<evidence type="ECO:0000313" key="8">
    <source>
        <dbReference type="Proteomes" id="UP000254429"/>
    </source>
</evidence>
<evidence type="ECO:0000256" key="5">
    <source>
        <dbReference type="PIRSR" id="PIRSR610972-3"/>
    </source>
</evidence>
<organism evidence="7 8">
    <name type="scientific">Escherichia coli</name>
    <dbReference type="NCBI Taxonomy" id="562"/>
    <lineage>
        <taxon>Bacteria</taxon>
        <taxon>Pseudomonadati</taxon>
        <taxon>Pseudomonadota</taxon>
        <taxon>Gammaproteobacteria</taxon>
        <taxon>Enterobacterales</taxon>
        <taxon>Enterobacteriaceae</taxon>
        <taxon>Escherichia</taxon>
    </lineage>
</organism>
<evidence type="ECO:0000256" key="6">
    <source>
        <dbReference type="PIRSR" id="PIRSR610972-4"/>
    </source>
</evidence>
<protein>
    <submittedName>
        <fullName evidence="7">Beta-phosphoglucomutase</fullName>
        <ecNumber evidence="7">5.4.2.6</ecNumber>
    </submittedName>
</protein>
<dbReference type="GO" id="GO:0008801">
    <property type="term" value="F:beta-phosphoglucomutase activity"/>
    <property type="evidence" value="ECO:0007669"/>
    <property type="project" value="UniProtKB-EC"/>
</dbReference>
<dbReference type="Proteomes" id="UP000254429">
    <property type="component" value="Unassembled WGS sequence"/>
</dbReference>
<evidence type="ECO:0000313" key="7">
    <source>
        <dbReference type="EMBL" id="STM39243.1"/>
    </source>
</evidence>
<name>A0A377DT46_ECOLX</name>
<dbReference type="InterPro" id="IPR006439">
    <property type="entry name" value="HAD-SF_hydro_IA"/>
</dbReference>
<dbReference type="EC" id="5.4.2.6" evidence="7"/>
<dbReference type="InterPro" id="IPR010976">
    <property type="entry name" value="B-phosphoglucomutase_hydrolase"/>
</dbReference>
<feature type="binding site" evidence="4">
    <location>
        <position position="111"/>
    </location>
    <ligand>
        <name>substrate</name>
    </ligand>
</feature>
<dbReference type="GO" id="GO:0005975">
    <property type="term" value="P:carbohydrate metabolic process"/>
    <property type="evidence" value="ECO:0007669"/>
    <property type="project" value="InterPro"/>
</dbReference>
<feature type="site" description="Important for catalytic activity and assists the phosphoryl transfer reaction to Asp8 by balancing charge and orienting the reacting groups" evidence="6">
    <location>
        <position position="111"/>
    </location>
</feature>
<dbReference type="AlphaFoldDB" id="A0A377DT46"/>
<dbReference type="InterPro" id="IPR023198">
    <property type="entry name" value="PGP-like_dom2"/>
</dbReference>
<feature type="binding site" evidence="5">
    <location>
        <position position="136"/>
    </location>
    <ligand>
        <name>Mg(2+)</name>
        <dbReference type="ChEBI" id="CHEBI:18420"/>
    </ligand>
</feature>
<feature type="binding site" evidence="5">
    <location>
        <position position="135"/>
    </location>
    <ligand>
        <name>Mg(2+)</name>
        <dbReference type="ChEBI" id="CHEBI:18420"/>
    </ligand>
</feature>
<comment type="cofactor">
    <cofactor evidence="5">
        <name>Mg(2+)</name>
        <dbReference type="ChEBI" id="CHEBI:18420"/>
    </cofactor>
    <text evidence="5">Binds 2 magnesium ions per subunit.</text>
</comment>
<feature type="binding site" evidence="4">
    <location>
        <begin position="80"/>
        <end position="84"/>
    </location>
    <ligand>
        <name>substrate</name>
    </ligand>
</feature>
<dbReference type="FunFam" id="3.40.50.1000:FF:000106">
    <property type="entry name" value="Beta-phosphoglucomutase"/>
    <property type="match status" value="1"/>
</dbReference>
<sequence length="183" mass="19663">MRSFNESLKGISRDESLRRILQHGGKEGDFNSQERAQLAYRKNLLYVHSLRELTVNAVLPGIRSLLADLRAQQISVGLASVSLNAPTILAALELREFFTFCADASQLKNSKPDPEIFLAACAGLGVPPQACIGIEDAQAGIDAINASGMRSVGIGAGLTGAQLLLPSTESLTWPRLSAFWQNV</sequence>
<dbReference type="EMBL" id="UGFG01000001">
    <property type="protein sequence ID" value="STM39243.1"/>
    <property type="molecule type" value="Genomic_DNA"/>
</dbReference>
<keyword evidence="2 5" id="KW-0479">Metal-binding</keyword>
<dbReference type="InterPro" id="IPR010972">
    <property type="entry name" value="Beta-PGM"/>
</dbReference>
<evidence type="ECO:0000256" key="4">
    <source>
        <dbReference type="PIRSR" id="PIRSR610972-2"/>
    </source>
</evidence>
<feature type="binding site" evidence="4">
    <location>
        <begin position="8"/>
        <end position="13"/>
    </location>
    <ligand>
        <name>substrate</name>
    </ligand>
</feature>
<dbReference type="NCBIfam" id="TIGR01990">
    <property type="entry name" value="bPGM"/>
    <property type="match status" value="1"/>
</dbReference>
<dbReference type="PANTHER" id="PTHR18901:SF38">
    <property type="entry name" value="PSEUDOURIDINE-5'-PHOSPHATASE"/>
    <property type="match status" value="1"/>
</dbReference>
<evidence type="ECO:0000256" key="1">
    <source>
        <dbReference type="ARBA" id="ARBA00006171"/>
    </source>
</evidence>
<feature type="site" description="Important for catalytic activity and assists the phosphoryl transfer reaction to Asp8 by balancing charge and orienting the reacting groups" evidence="6">
    <location>
        <position position="80"/>
    </location>
</feature>
<dbReference type="Gene3D" id="3.40.50.1000">
    <property type="entry name" value="HAD superfamily/HAD-like"/>
    <property type="match status" value="1"/>
</dbReference>
<gene>
    <name evidence="7" type="primary">yvdM</name>
    <name evidence="7" type="ORF">NCTC8500_03047</name>
</gene>
<dbReference type="Gene3D" id="1.10.150.240">
    <property type="entry name" value="Putative phosphatase, domain 2"/>
    <property type="match status" value="1"/>
</dbReference>
<reference evidence="7 8" key="1">
    <citation type="submission" date="2018-06" db="EMBL/GenBank/DDBJ databases">
        <authorList>
            <consortium name="Pathogen Informatics"/>
            <person name="Doyle S."/>
        </authorList>
    </citation>
    <scope>NUCLEOTIDE SEQUENCE [LARGE SCALE GENOMIC DNA]</scope>
    <source>
        <strain evidence="7 8">NCTC8500</strain>
    </source>
</reference>
<dbReference type="SUPFAM" id="SSF56784">
    <property type="entry name" value="HAD-like"/>
    <property type="match status" value="1"/>
</dbReference>
<dbReference type="PANTHER" id="PTHR18901">
    <property type="entry name" value="2-DEOXYGLUCOSE-6-PHOSPHATE PHOSPHATASE 2"/>
    <property type="match status" value="1"/>
</dbReference>